<dbReference type="InterPro" id="IPR005073">
    <property type="entry name" value="Peptidase_M74"/>
</dbReference>
<evidence type="ECO:0000256" key="4">
    <source>
        <dbReference type="ARBA" id="ARBA00022764"/>
    </source>
</evidence>
<dbReference type="PATRIC" id="fig|1184267.3.peg.1143"/>
<dbReference type="RefSeq" id="WP_015469836.1">
    <property type="nucleotide sequence ID" value="NC_020813.1"/>
</dbReference>
<dbReference type="GO" id="GO:0030288">
    <property type="term" value="C:outer membrane-bounded periplasmic space"/>
    <property type="evidence" value="ECO:0007669"/>
    <property type="project" value="InterPro"/>
</dbReference>
<accession>M4VBE4</accession>
<evidence type="ECO:0000313" key="10">
    <source>
        <dbReference type="EMBL" id="AGH95346.1"/>
    </source>
</evidence>
<feature type="signal peptide" evidence="9">
    <location>
        <begin position="1"/>
        <end position="21"/>
    </location>
</feature>
<feature type="compositionally biased region" description="Pro residues" evidence="8">
    <location>
        <begin position="268"/>
        <end position="335"/>
    </location>
</feature>
<dbReference type="STRING" id="1184267.A11Q_1130"/>
<dbReference type="OrthoDB" id="5290895at2"/>
<organism evidence="10 11">
    <name type="scientific">Pseudobdellovibrio exovorus JSS</name>
    <dbReference type="NCBI Taxonomy" id="1184267"/>
    <lineage>
        <taxon>Bacteria</taxon>
        <taxon>Pseudomonadati</taxon>
        <taxon>Bdellovibrionota</taxon>
        <taxon>Bdellovibrionia</taxon>
        <taxon>Bdellovibrionales</taxon>
        <taxon>Pseudobdellovibrionaceae</taxon>
        <taxon>Pseudobdellovibrio</taxon>
    </lineage>
</organism>
<name>M4VBE4_9BACT</name>
<evidence type="ECO:0000256" key="1">
    <source>
        <dbReference type="ARBA" id="ARBA00022670"/>
    </source>
</evidence>
<dbReference type="GO" id="GO:0046872">
    <property type="term" value="F:metal ion binding"/>
    <property type="evidence" value="ECO:0007669"/>
    <property type="project" value="UniProtKB-KW"/>
</dbReference>
<reference evidence="10 11" key="1">
    <citation type="journal article" date="2013" name="ISME J.">
        <title>By their genes ye shall know them: genomic signatures of predatory bacteria.</title>
        <authorList>
            <person name="Pasternak Z."/>
            <person name="Pietrokovski S."/>
            <person name="Rotem O."/>
            <person name="Gophna U."/>
            <person name="Lurie-Weinberger M.N."/>
            <person name="Jurkevitch E."/>
        </authorList>
    </citation>
    <scope>NUCLEOTIDE SEQUENCE [LARGE SCALE GENOMIC DNA]</scope>
    <source>
        <strain evidence="10 11">JSS</strain>
    </source>
</reference>
<feature type="compositionally biased region" description="Acidic residues" evidence="8">
    <location>
        <begin position="215"/>
        <end position="233"/>
    </location>
</feature>
<evidence type="ECO:0000256" key="5">
    <source>
        <dbReference type="ARBA" id="ARBA00022801"/>
    </source>
</evidence>
<protein>
    <recommendedName>
        <fullName evidence="12">Extensin-like C-terminal domain-containing protein</fullName>
    </recommendedName>
</protein>
<evidence type="ECO:0008006" key="12">
    <source>
        <dbReference type="Google" id="ProtNLM"/>
    </source>
</evidence>
<keyword evidence="3 9" id="KW-0732">Signal</keyword>
<dbReference type="Pfam" id="PF03411">
    <property type="entry name" value="Peptidase_M74"/>
    <property type="match status" value="1"/>
</dbReference>
<dbReference type="InterPro" id="IPR009045">
    <property type="entry name" value="Zn_M74/Hedgehog-like"/>
</dbReference>
<keyword evidence="11" id="KW-1185">Reference proteome</keyword>
<keyword evidence="2" id="KW-0479">Metal-binding</keyword>
<dbReference type="GO" id="GO:0008237">
    <property type="term" value="F:metallopeptidase activity"/>
    <property type="evidence" value="ECO:0007669"/>
    <property type="project" value="UniProtKB-KW"/>
</dbReference>
<feature type="region of interest" description="Disordered" evidence="8">
    <location>
        <begin position="182"/>
        <end position="374"/>
    </location>
</feature>
<evidence type="ECO:0000256" key="9">
    <source>
        <dbReference type="SAM" id="SignalP"/>
    </source>
</evidence>
<dbReference type="Proteomes" id="UP000012040">
    <property type="component" value="Chromosome"/>
</dbReference>
<dbReference type="Gene3D" id="3.30.1380.10">
    <property type="match status" value="1"/>
</dbReference>
<keyword evidence="1" id="KW-0645">Protease</keyword>
<feature type="compositionally biased region" description="Polar residues" evidence="8">
    <location>
        <begin position="337"/>
        <end position="359"/>
    </location>
</feature>
<evidence type="ECO:0000256" key="8">
    <source>
        <dbReference type="SAM" id="MobiDB-lite"/>
    </source>
</evidence>
<proteinExistence type="predicted"/>
<dbReference type="EMBL" id="CP003537">
    <property type="protein sequence ID" value="AGH95346.1"/>
    <property type="molecule type" value="Genomic_DNA"/>
</dbReference>
<dbReference type="KEGG" id="bex:A11Q_1130"/>
<evidence type="ECO:0000313" key="11">
    <source>
        <dbReference type="Proteomes" id="UP000012040"/>
    </source>
</evidence>
<sequence>MFKTFKSRLVFCCSSVFLLFASCAPQGNSQNKFGPDPIVNFNEEAKPTNIIPPPQNGVEYQQPPEVLTNSNGDEIQLNRTQLTSPRVHYTSSDRKLVVTANVAILDENRQPVIEKSISLSGVHSTNEMSFLLSDEIPSTDPKLKIKGLAHCLSQTRSQQVSCEHVIVDIVVSYDNKFYSEQIEVDRTKPSTPPSELTPPSNSSPQQNGNGNTVTPDDDSSDTDDNTDEDEDADQSGMQDEGSDGAAPGRYEGGLNTTNLREIFTTPAPSTPAPSTPAPPAEAPPQTAPPSAPQETPPAPTPTPVPPATPAPQPAPAPVAPAPTPAPAAPAEPPAQPKDSTPNTGNKQNRPLTPDTTQTPRGEVRPRNQAVGFPNRGRLQNATSMMTRSEALARQAYFEVAAPNMNKHFATYDMAEMIVRAGAFMNLNYTKKVYLSRVSARSGGRLPPSASHQIGNDVDLGYPTDTANKFPLTVNNRGSHLDRNYSVEKTYNLFKYLFSQTDIKVDRIFIDQKVKNALCAHAKSKNELNGSDKDLVKRMFDNLQHVRGHRDHFHLRIKCSSHDPGCRGFNYRKIDSCS</sequence>
<dbReference type="eggNOG" id="COG3770">
    <property type="taxonomic scope" value="Bacteria"/>
</dbReference>
<keyword evidence="6" id="KW-0862">Zinc</keyword>
<dbReference type="SUPFAM" id="SSF55166">
    <property type="entry name" value="Hedgehog/DD-peptidase"/>
    <property type="match status" value="1"/>
</dbReference>
<evidence type="ECO:0000256" key="3">
    <source>
        <dbReference type="ARBA" id="ARBA00022729"/>
    </source>
</evidence>
<evidence type="ECO:0000256" key="7">
    <source>
        <dbReference type="ARBA" id="ARBA00023049"/>
    </source>
</evidence>
<feature type="compositionally biased region" description="Low complexity" evidence="8">
    <location>
        <begin position="197"/>
        <end position="211"/>
    </location>
</feature>
<dbReference type="HOGENOM" id="CLU_472264_0_0_7"/>
<evidence type="ECO:0000256" key="2">
    <source>
        <dbReference type="ARBA" id="ARBA00022723"/>
    </source>
</evidence>
<keyword evidence="5" id="KW-0378">Hydrolase</keyword>
<keyword evidence="7" id="KW-0482">Metalloprotease</keyword>
<dbReference type="GO" id="GO:0004252">
    <property type="term" value="F:serine-type endopeptidase activity"/>
    <property type="evidence" value="ECO:0007669"/>
    <property type="project" value="InterPro"/>
</dbReference>
<gene>
    <name evidence="10" type="ORF">A11Q_1130</name>
</gene>
<dbReference type="AlphaFoldDB" id="M4VBE4"/>
<evidence type="ECO:0000256" key="6">
    <source>
        <dbReference type="ARBA" id="ARBA00022833"/>
    </source>
</evidence>
<dbReference type="GO" id="GO:0006508">
    <property type="term" value="P:proteolysis"/>
    <property type="evidence" value="ECO:0007669"/>
    <property type="project" value="UniProtKB-KW"/>
</dbReference>
<keyword evidence="4" id="KW-0574">Periplasm</keyword>
<dbReference type="PROSITE" id="PS51257">
    <property type="entry name" value="PROKAR_LIPOPROTEIN"/>
    <property type="match status" value="1"/>
</dbReference>
<feature type="chain" id="PRO_5004060097" description="Extensin-like C-terminal domain-containing protein" evidence="9">
    <location>
        <begin position="22"/>
        <end position="577"/>
    </location>
</feature>